<dbReference type="RefSeq" id="WP_325063328.1">
    <property type="nucleotide sequence ID" value="NZ_WIND01000024.1"/>
</dbReference>
<dbReference type="SUPFAM" id="SSF53756">
    <property type="entry name" value="UDP-Glycosyltransferase/glycogen phosphorylase"/>
    <property type="match status" value="1"/>
</dbReference>
<keyword evidence="3" id="KW-1185">Reference proteome</keyword>
<organism evidence="2 3">
    <name type="scientific">Halovulum marinum</name>
    <dbReference type="NCBI Taxonomy" id="2662447"/>
    <lineage>
        <taxon>Bacteria</taxon>
        <taxon>Pseudomonadati</taxon>
        <taxon>Pseudomonadota</taxon>
        <taxon>Alphaproteobacteria</taxon>
        <taxon>Rhodobacterales</taxon>
        <taxon>Paracoccaceae</taxon>
        <taxon>Halovulum</taxon>
    </lineage>
</organism>
<dbReference type="AlphaFoldDB" id="A0A6L5Z6L0"/>
<dbReference type="EMBL" id="WIND01000024">
    <property type="protein sequence ID" value="MSU91740.1"/>
    <property type="molecule type" value="Genomic_DNA"/>
</dbReference>
<name>A0A6L5Z6L0_9RHOB</name>
<feature type="domain" description="Glycosyl transferase family 28 C-terminal" evidence="1">
    <location>
        <begin position="59"/>
        <end position="113"/>
    </location>
</feature>
<protein>
    <recommendedName>
        <fullName evidence="1">Glycosyl transferase family 28 C-terminal domain-containing protein</fullName>
    </recommendedName>
</protein>
<gene>
    <name evidence="2" type="ORF">GE300_19355</name>
</gene>
<dbReference type="InterPro" id="IPR007235">
    <property type="entry name" value="Glyco_trans_28_C"/>
</dbReference>
<accession>A0A6L5Z6L0</accession>
<evidence type="ECO:0000313" key="2">
    <source>
        <dbReference type="EMBL" id="MSU91740.1"/>
    </source>
</evidence>
<reference evidence="2 3" key="1">
    <citation type="submission" date="2019-10" db="EMBL/GenBank/DDBJ databases">
        <title>Cognatihalovulum marinum gen. nov. sp. nov., a new member of the family Rhodobacteraceae isolated from deep seawater of the Northwest Indian Ocean.</title>
        <authorList>
            <person name="Ruan C."/>
            <person name="Wang J."/>
            <person name="Zheng X."/>
            <person name="Song L."/>
            <person name="Zhu Y."/>
            <person name="Huang Y."/>
            <person name="Lu Z."/>
            <person name="Du W."/>
            <person name="Huang L."/>
            <person name="Dai X."/>
        </authorList>
    </citation>
    <scope>NUCLEOTIDE SEQUENCE [LARGE SCALE GENOMIC DNA]</scope>
    <source>
        <strain evidence="2 3">2CG4</strain>
    </source>
</reference>
<dbReference type="GO" id="GO:0016758">
    <property type="term" value="F:hexosyltransferase activity"/>
    <property type="evidence" value="ECO:0007669"/>
    <property type="project" value="InterPro"/>
</dbReference>
<proteinExistence type="predicted"/>
<evidence type="ECO:0000313" key="3">
    <source>
        <dbReference type="Proteomes" id="UP000474957"/>
    </source>
</evidence>
<comment type="caution">
    <text evidence="2">The sequence shown here is derived from an EMBL/GenBank/DDBJ whole genome shotgun (WGS) entry which is preliminary data.</text>
</comment>
<dbReference type="Pfam" id="PF04101">
    <property type="entry name" value="Glyco_tran_28_C"/>
    <property type="match status" value="1"/>
</dbReference>
<evidence type="ECO:0000259" key="1">
    <source>
        <dbReference type="Pfam" id="PF04101"/>
    </source>
</evidence>
<dbReference type="Gene3D" id="3.40.50.2000">
    <property type="entry name" value="Glycogen Phosphorylase B"/>
    <property type="match status" value="1"/>
</dbReference>
<dbReference type="Proteomes" id="UP000474957">
    <property type="component" value="Unassembled WGS sequence"/>
</dbReference>
<sequence>MIFLTLGTQLPFDRLVRAVDEWCHARGRDDVFGQIAEPGDAGYRPRHFDWVAHLPPADYGARFAAARLIVAHAGMGSIITAMELGKPIVLMPRRADLAEHRNDHQLATARRFADRPGIHVVPDAAALARTLDRLSDRTGPAPHAVSPFADPRLIEALRSLIRPPRG</sequence>